<evidence type="ECO:0000313" key="1">
    <source>
        <dbReference type="EMBL" id="MDB6490647.1"/>
    </source>
</evidence>
<protein>
    <submittedName>
        <fullName evidence="1">Tryptophan halogenase</fullName>
    </submittedName>
</protein>
<accession>A0ABD4W4R3</accession>
<dbReference type="AlphaFoldDB" id="A0ABD4W4R3"/>
<organism evidence="1 2">
    <name type="scientific">Bifidobacterium pseudocatenulatum</name>
    <dbReference type="NCBI Taxonomy" id="28026"/>
    <lineage>
        <taxon>Bacteria</taxon>
        <taxon>Bacillati</taxon>
        <taxon>Actinomycetota</taxon>
        <taxon>Actinomycetes</taxon>
        <taxon>Bifidobacteriales</taxon>
        <taxon>Bifidobacteriaceae</taxon>
        <taxon>Bifidobacterium</taxon>
    </lineage>
</organism>
<gene>
    <name evidence="1" type="ORF">PMN70_00245</name>
</gene>
<proteinExistence type="predicted"/>
<dbReference type="EMBL" id="JAQKRA010000001">
    <property type="protein sequence ID" value="MDB6490647.1"/>
    <property type="molecule type" value="Genomic_DNA"/>
</dbReference>
<dbReference type="RefSeq" id="WP_271734510.1">
    <property type="nucleotide sequence ID" value="NZ_JAQKQY010000001.1"/>
</dbReference>
<evidence type="ECO:0000313" key="2">
    <source>
        <dbReference type="Proteomes" id="UP001212008"/>
    </source>
</evidence>
<comment type="caution">
    <text evidence="1">The sequence shown here is derived from an EMBL/GenBank/DDBJ whole genome shotgun (WGS) entry which is preliminary data.</text>
</comment>
<name>A0ABD4W4R3_BIFPS</name>
<dbReference type="Proteomes" id="UP001212008">
    <property type="component" value="Unassembled WGS sequence"/>
</dbReference>
<reference evidence="1 2" key="1">
    <citation type="submission" date="2023-01" db="EMBL/GenBank/DDBJ databases">
        <title>Human gut microbiome strain richness.</title>
        <authorList>
            <person name="Chen-Liaw A."/>
        </authorList>
    </citation>
    <scope>NUCLEOTIDE SEQUENCE [LARGE SCALE GENOMIC DNA]</scope>
    <source>
        <strain evidence="1 2">RTP21311st1_C8_RTP21311_201001</strain>
    </source>
</reference>
<sequence length="69" mass="8247">MSDYRDGYMQAICEIGTIAYERAAEARRREGLAYEAEEYEKESFWHAVAVTAEMFYDYCQKRRDKEDTE</sequence>